<protein>
    <recommendedName>
        <fullName evidence="2">BZIP domain-containing protein</fullName>
    </recommendedName>
</protein>
<proteinExistence type="predicted"/>
<dbReference type="AlphaFoldDB" id="A0AAW0DLP3"/>
<keyword evidence="4" id="KW-1185">Reference proteome</keyword>
<organism evidence="3 4">
    <name type="scientific">Paramarasmius palmivorus</name>
    <dbReference type="NCBI Taxonomy" id="297713"/>
    <lineage>
        <taxon>Eukaryota</taxon>
        <taxon>Fungi</taxon>
        <taxon>Dikarya</taxon>
        <taxon>Basidiomycota</taxon>
        <taxon>Agaricomycotina</taxon>
        <taxon>Agaricomycetes</taxon>
        <taxon>Agaricomycetidae</taxon>
        <taxon>Agaricales</taxon>
        <taxon>Marasmiineae</taxon>
        <taxon>Marasmiaceae</taxon>
        <taxon>Paramarasmius</taxon>
    </lineage>
</organism>
<evidence type="ECO:0000259" key="2">
    <source>
        <dbReference type="PROSITE" id="PS50217"/>
    </source>
</evidence>
<evidence type="ECO:0000256" key="1">
    <source>
        <dbReference type="SAM" id="MobiDB-lite"/>
    </source>
</evidence>
<feature type="region of interest" description="Disordered" evidence="1">
    <location>
        <begin position="150"/>
        <end position="174"/>
    </location>
</feature>
<accession>A0AAW0DLP3</accession>
<dbReference type="Proteomes" id="UP001383192">
    <property type="component" value="Unassembled WGS sequence"/>
</dbReference>
<feature type="compositionally biased region" description="Polar residues" evidence="1">
    <location>
        <begin position="1"/>
        <end position="21"/>
    </location>
</feature>
<dbReference type="InterPro" id="IPR046347">
    <property type="entry name" value="bZIP_sf"/>
</dbReference>
<comment type="caution">
    <text evidence="3">The sequence shown here is derived from an EMBL/GenBank/DDBJ whole genome shotgun (WGS) entry which is preliminary data.</text>
</comment>
<evidence type="ECO:0000313" key="4">
    <source>
        <dbReference type="Proteomes" id="UP001383192"/>
    </source>
</evidence>
<feature type="domain" description="BZIP" evidence="2">
    <location>
        <begin position="153"/>
        <end position="203"/>
    </location>
</feature>
<dbReference type="SUPFAM" id="SSF57959">
    <property type="entry name" value="Leucine zipper domain"/>
    <property type="match status" value="1"/>
</dbReference>
<dbReference type="Gene3D" id="3.30.160.60">
    <property type="entry name" value="Classic Zinc Finger"/>
    <property type="match status" value="1"/>
</dbReference>
<dbReference type="GO" id="GO:0003700">
    <property type="term" value="F:DNA-binding transcription factor activity"/>
    <property type="evidence" value="ECO:0007669"/>
    <property type="project" value="InterPro"/>
</dbReference>
<sequence length="220" mass="25138">MDSYYHSDSYNAYQQPNNNQGVPGINLSHSVAMYHNQSPQVTQTQTSPYQDISGMPASPTYSLPHIPSPPPHSLVGLPGPAMPNGVPRAIPPSAGPIRRRFSPENNLPMDNQNRRYNTRQAAMSTPYYRRRLVPSDEEDDDYLEDLPSNATEQQRAEHQRHRNTLAARRSRKRKEVYKQQLEEAVERLTVEKEKWKTRAEMLRSVIQSQGLPVNCGDWSE</sequence>
<feature type="compositionally biased region" description="Basic residues" evidence="1">
    <location>
        <begin position="158"/>
        <end position="174"/>
    </location>
</feature>
<dbReference type="PROSITE" id="PS50217">
    <property type="entry name" value="BZIP"/>
    <property type="match status" value="1"/>
</dbReference>
<feature type="region of interest" description="Disordered" evidence="1">
    <location>
        <begin position="1"/>
        <end position="25"/>
    </location>
</feature>
<name>A0AAW0DLP3_9AGAR</name>
<dbReference type="EMBL" id="JAYKXP010000012">
    <property type="protein sequence ID" value="KAK7051572.1"/>
    <property type="molecule type" value="Genomic_DNA"/>
</dbReference>
<dbReference type="PROSITE" id="PS00036">
    <property type="entry name" value="BZIP_BASIC"/>
    <property type="match status" value="1"/>
</dbReference>
<reference evidence="3 4" key="1">
    <citation type="submission" date="2024-01" db="EMBL/GenBank/DDBJ databases">
        <title>A draft genome for a cacao thread blight-causing isolate of Paramarasmius palmivorus.</title>
        <authorList>
            <person name="Baruah I.K."/>
            <person name="Bukari Y."/>
            <person name="Amoako-Attah I."/>
            <person name="Meinhardt L.W."/>
            <person name="Bailey B.A."/>
            <person name="Cohen S.P."/>
        </authorList>
    </citation>
    <scope>NUCLEOTIDE SEQUENCE [LARGE SCALE GENOMIC DNA]</scope>
    <source>
        <strain evidence="3 4">GH-12</strain>
    </source>
</reference>
<evidence type="ECO:0000313" key="3">
    <source>
        <dbReference type="EMBL" id="KAK7051572.1"/>
    </source>
</evidence>
<gene>
    <name evidence="3" type="ORF">VNI00_004551</name>
</gene>
<dbReference type="CDD" id="cd12193">
    <property type="entry name" value="bZIP_GCN4"/>
    <property type="match status" value="1"/>
</dbReference>
<dbReference type="SMART" id="SM00338">
    <property type="entry name" value="BRLZ"/>
    <property type="match status" value="1"/>
</dbReference>
<dbReference type="InterPro" id="IPR004827">
    <property type="entry name" value="bZIP"/>
</dbReference>